<proteinExistence type="inferred from homology"/>
<comment type="subcellular location">
    <subcellularLocation>
        <location evidence="1">Cell envelope</location>
    </subcellularLocation>
</comment>
<dbReference type="SUPFAM" id="SSF55073">
    <property type="entry name" value="Nucleotide cyclase"/>
    <property type="match status" value="1"/>
</dbReference>
<evidence type="ECO:0000256" key="7">
    <source>
        <dbReference type="SAM" id="Phobius"/>
    </source>
</evidence>
<evidence type="ECO:0000259" key="8">
    <source>
        <dbReference type="PROSITE" id="PS50125"/>
    </source>
</evidence>
<dbReference type="InterPro" id="IPR007890">
    <property type="entry name" value="CHASE2"/>
</dbReference>
<keyword evidence="5 7" id="KW-1133">Transmembrane helix</keyword>
<dbReference type="Pfam" id="PF00211">
    <property type="entry name" value="Guanylate_cyc"/>
    <property type="match status" value="1"/>
</dbReference>
<evidence type="ECO:0000256" key="3">
    <source>
        <dbReference type="ARBA" id="ARBA00022475"/>
    </source>
</evidence>
<dbReference type="CDD" id="cd07302">
    <property type="entry name" value="CHD"/>
    <property type="match status" value="1"/>
</dbReference>
<dbReference type="GO" id="GO:0004016">
    <property type="term" value="F:adenylate cyclase activity"/>
    <property type="evidence" value="ECO:0007669"/>
    <property type="project" value="UniProtKB-ARBA"/>
</dbReference>
<keyword evidence="3" id="KW-1003">Cell membrane</keyword>
<feature type="domain" description="Guanylate cyclase" evidence="8">
    <location>
        <begin position="463"/>
        <end position="595"/>
    </location>
</feature>
<dbReference type="PANTHER" id="PTHR43081:SF1">
    <property type="entry name" value="ADENYLATE CYCLASE, TERMINAL-DIFFERENTIATION SPECIFIC"/>
    <property type="match status" value="1"/>
</dbReference>
<feature type="transmembrane region" description="Helical" evidence="7">
    <location>
        <begin position="353"/>
        <end position="371"/>
    </location>
</feature>
<reference evidence="9" key="1">
    <citation type="submission" date="2024-08" db="EMBL/GenBank/DDBJ databases">
        <authorList>
            <person name="Chaddad Z."/>
            <person name="Lamrabet M."/>
            <person name="Bouhnik O."/>
            <person name="Alami S."/>
            <person name="Wipf D."/>
            <person name="Courty P.E."/>
            <person name="Missbah El Idrissi M."/>
        </authorList>
    </citation>
    <scope>NUCLEOTIDE SEQUENCE</scope>
    <source>
        <strain evidence="9">LLZ17</strain>
    </source>
</reference>
<dbReference type="RefSeq" id="WP_369726062.1">
    <property type="nucleotide sequence ID" value="NZ_CP165734.1"/>
</dbReference>
<accession>A0AB39XV78</accession>
<evidence type="ECO:0000256" key="6">
    <source>
        <dbReference type="ARBA" id="ARBA00023136"/>
    </source>
</evidence>
<dbReference type="GO" id="GO:0006171">
    <property type="term" value="P:cAMP biosynthetic process"/>
    <property type="evidence" value="ECO:0007669"/>
    <property type="project" value="TreeGrafter"/>
</dbReference>
<feature type="transmembrane region" description="Helical" evidence="7">
    <location>
        <begin position="405"/>
        <end position="422"/>
    </location>
</feature>
<dbReference type="GO" id="GO:0035556">
    <property type="term" value="P:intracellular signal transduction"/>
    <property type="evidence" value="ECO:0007669"/>
    <property type="project" value="InterPro"/>
</dbReference>
<dbReference type="SMART" id="SM00044">
    <property type="entry name" value="CYCc"/>
    <property type="match status" value="1"/>
</dbReference>
<evidence type="ECO:0000256" key="2">
    <source>
        <dbReference type="ARBA" id="ARBA00005381"/>
    </source>
</evidence>
<gene>
    <name evidence="9" type="ORF">AB8Z38_16080</name>
</gene>
<dbReference type="PANTHER" id="PTHR43081">
    <property type="entry name" value="ADENYLATE CYCLASE, TERMINAL-DIFFERENTIATION SPECIFIC-RELATED"/>
    <property type="match status" value="1"/>
</dbReference>
<dbReference type="AlphaFoldDB" id="A0AB39XV78"/>
<organism evidence="9">
    <name type="scientific">Bradyrhizobium sp. LLZ17</name>
    <dbReference type="NCBI Taxonomy" id="3239388"/>
    <lineage>
        <taxon>Bacteria</taxon>
        <taxon>Pseudomonadati</taxon>
        <taxon>Pseudomonadota</taxon>
        <taxon>Alphaproteobacteria</taxon>
        <taxon>Hyphomicrobiales</taxon>
        <taxon>Nitrobacteraceae</taxon>
        <taxon>Bradyrhizobium</taxon>
    </lineage>
</organism>
<dbReference type="Gene3D" id="3.30.70.1230">
    <property type="entry name" value="Nucleotide cyclase"/>
    <property type="match status" value="1"/>
</dbReference>
<dbReference type="EMBL" id="CP165734">
    <property type="protein sequence ID" value="XDV60711.1"/>
    <property type="molecule type" value="Genomic_DNA"/>
</dbReference>
<comment type="similarity">
    <text evidence="2">Belongs to the adenylyl cyclase class-3 family.</text>
</comment>
<dbReference type="InterPro" id="IPR001054">
    <property type="entry name" value="A/G_cyclase"/>
</dbReference>
<evidence type="ECO:0000256" key="4">
    <source>
        <dbReference type="ARBA" id="ARBA00022692"/>
    </source>
</evidence>
<dbReference type="GO" id="GO:0030313">
    <property type="term" value="C:cell envelope"/>
    <property type="evidence" value="ECO:0007669"/>
    <property type="project" value="UniProtKB-SubCell"/>
</dbReference>
<dbReference type="FunFam" id="3.30.70.1230:FF:000016">
    <property type="entry name" value="Adenylate/guanylate cyclase domain-containing protein"/>
    <property type="match status" value="1"/>
</dbReference>
<evidence type="ECO:0000256" key="5">
    <source>
        <dbReference type="ARBA" id="ARBA00022989"/>
    </source>
</evidence>
<evidence type="ECO:0000313" key="9">
    <source>
        <dbReference type="EMBL" id="XDV60711.1"/>
    </source>
</evidence>
<dbReference type="InterPro" id="IPR050697">
    <property type="entry name" value="Adenylyl/Guanylyl_Cyclase_3/4"/>
</dbReference>
<dbReference type="InterPro" id="IPR029787">
    <property type="entry name" value="Nucleotide_cyclase"/>
</dbReference>
<feature type="transmembrane region" description="Helical" evidence="7">
    <location>
        <begin position="378"/>
        <end position="399"/>
    </location>
</feature>
<evidence type="ECO:0000256" key="1">
    <source>
        <dbReference type="ARBA" id="ARBA00004196"/>
    </source>
</evidence>
<dbReference type="Pfam" id="PF05226">
    <property type="entry name" value="CHASE2"/>
    <property type="match status" value="1"/>
</dbReference>
<keyword evidence="4 7" id="KW-0812">Transmembrane</keyword>
<protein>
    <submittedName>
        <fullName evidence="9">Adenylate/guanylate cyclase domain-containing protein</fullName>
    </submittedName>
</protein>
<name>A0AB39XV78_9BRAD</name>
<dbReference type="PROSITE" id="PS50125">
    <property type="entry name" value="GUANYLATE_CYCLASE_2"/>
    <property type="match status" value="1"/>
</dbReference>
<dbReference type="SMART" id="SM01080">
    <property type="entry name" value="CHASE2"/>
    <property type="match status" value="1"/>
</dbReference>
<sequence>MRRIGRRDMVVAILIALVAGAVFTSPPLQILQGFSLDILTALRGKLVGDQRDPATSPVVVVAIDGETYDTPPFKGSPTQTWTREIGRVLRSITDGGAKVVGFDVIFPSSIEQSEISFGDAPLGGRIKGFDRDYLIALRKLSDSGLLVLGEKLSNDHPEGPDPAQRLAVKNNVRALNVYTDPDDVIRRMPLSFSIDGKPVPAMAVELAARALAAQPETTPSGATELSGYAIPSAVPNTLTLNFRGIGRDVPAYSFADLHACVEKGDRDFFRRAFDGKVVLLGSILTSDDRKLTSMHLSGGYDGTPGARCTLPASAQTVQRARSDIAGVFVHATAVRNLMERDGVTELGVPARTFVTIAFAAIIALAACLLAPSGAVLTWFALTAAYTAVAVSTFVHALALPLTEPALAGLAALAMMIGYRFVVADREERFLRKSFALYLAPEVINSMVSSGKMPVLGGEMRNITMFFSDLSGFSSIAEKMTPGELVALMNEYLSAMTDIIESHGGYVDKYIGDSIVAMFGAPANDPLHARNAVRAALKCRDELAALNASSAAFAGRGLSHRIGLNSGEAVVGNIGSTRRFNYTVMSDTVNVASRLEGANKYYGTAIMASETTMAQAGDSFVWRELDAIRVLGRGEAIKVFEPLAEQGEESDEQAKAAAAYAEGLACWRAREFAKAADAFGRTADIDPASALFGNRARALAANPPPPDWTPVNILEGEVAQRRTTFRNHSS</sequence>
<keyword evidence="6 7" id="KW-0472">Membrane</keyword>